<dbReference type="GO" id="GO:0003700">
    <property type="term" value="F:DNA-binding transcription factor activity"/>
    <property type="evidence" value="ECO:0007669"/>
    <property type="project" value="InterPro"/>
</dbReference>
<dbReference type="Pfam" id="PF00392">
    <property type="entry name" value="GntR"/>
    <property type="match status" value="1"/>
</dbReference>
<accession>A0A3L7ANQ4</accession>
<evidence type="ECO:0000256" key="2">
    <source>
        <dbReference type="ARBA" id="ARBA00023125"/>
    </source>
</evidence>
<reference evidence="5 6" key="1">
    <citation type="submission" date="2018-10" db="EMBL/GenBank/DDBJ databases">
        <title>Xanthobacter tagetidis genome sequencing and assembly.</title>
        <authorList>
            <person name="Maclea K.S."/>
            <person name="Goen A.E."/>
            <person name="Fatima S.A."/>
        </authorList>
    </citation>
    <scope>NUCLEOTIDE SEQUENCE [LARGE SCALE GENOMIC DNA]</scope>
    <source>
        <strain evidence="5 6">ATCC 700314</strain>
    </source>
</reference>
<proteinExistence type="predicted"/>
<keyword evidence="3" id="KW-0804">Transcription</keyword>
<keyword evidence="1" id="KW-0805">Transcription regulation</keyword>
<dbReference type="GO" id="GO:0045892">
    <property type="term" value="P:negative regulation of DNA-templated transcription"/>
    <property type="evidence" value="ECO:0007669"/>
    <property type="project" value="TreeGrafter"/>
</dbReference>
<dbReference type="SMART" id="SM00866">
    <property type="entry name" value="UTRA"/>
    <property type="match status" value="1"/>
</dbReference>
<evidence type="ECO:0000313" key="6">
    <source>
        <dbReference type="Proteomes" id="UP000269692"/>
    </source>
</evidence>
<dbReference type="InterPro" id="IPR028978">
    <property type="entry name" value="Chorismate_lyase_/UTRA_dom_sf"/>
</dbReference>
<dbReference type="InterPro" id="IPR000524">
    <property type="entry name" value="Tscrpt_reg_HTH_GntR"/>
</dbReference>
<dbReference type="InterPro" id="IPR036388">
    <property type="entry name" value="WH-like_DNA-bd_sf"/>
</dbReference>
<gene>
    <name evidence="5" type="ORF">D9R14_04120</name>
</gene>
<dbReference type="InterPro" id="IPR050679">
    <property type="entry name" value="Bact_HTH_transcr_reg"/>
</dbReference>
<dbReference type="Pfam" id="PF07702">
    <property type="entry name" value="UTRA"/>
    <property type="match status" value="1"/>
</dbReference>
<dbReference type="AlphaFoldDB" id="A0A3L7ANQ4"/>
<dbReference type="SUPFAM" id="SSF64288">
    <property type="entry name" value="Chorismate lyase-like"/>
    <property type="match status" value="1"/>
</dbReference>
<comment type="caution">
    <text evidence="5">The sequence shown here is derived from an EMBL/GenBank/DDBJ whole genome shotgun (WGS) entry which is preliminary data.</text>
</comment>
<name>A0A3L7ANQ4_9HYPH</name>
<dbReference type="GO" id="GO:0003677">
    <property type="term" value="F:DNA binding"/>
    <property type="evidence" value="ECO:0007669"/>
    <property type="project" value="UniProtKB-KW"/>
</dbReference>
<keyword evidence="2" id="KW-0238">DNA-binding</keyword>
<evidence type="ECO:0000256" key="3">
    <source>
        <dbReference type="ARBA" id="ARBA00023163"/>
    </source>
</evidence>
<dbReference type="PANTHER" id="PTHR44846:SF1">
    <property type="entry name" value="MANNOSYL-D-GLYCERATE TRANSPORT_METABOLISM SYSTEM REPRESSOR MNGR-RELATED"/>
    <property type="match status" value="1"/>
</dbReference>
<dbReference type="InterPro" id="IPR011663">
    <property type="entry name" value="UTRA"/>
</dbReference>
<protein>
    <submittedName>
        <fullName evidence="5">GntR family transcriptional regulator</fullName>
    </submittedName>
</protein>
<dbReference type="Gene3D" id="1.10.10.10">
    <property type="entry name" value="Winged helix-like DNA-binding domain superfamily/Winged helix DNA-binding domain"/>
    <property type="match status" value="1"/>
</dbReference>
<keyword evidence="6" id="KW-1185">Reference proteome</keyword>
<sequence length="201" mass="22103">MYGVARVTARQALGVLADDGLIERVQGKGTFVASGAPERKIIQLDSDWHNFLKMLDGNLPEPLVVDPDSAPPRLGPSEGRPAPSYRYMRRVHRASAQPYCVIDVYLAQHVYAQAPAAFDTQMVIPLLGKVCGSKLQKMSQSFRIMAADLTVARWLDLPVGAPVGEVRRVITDQDGIVLYLGIGQYRGDLVVFNTTLEVPRE</sequence>
<organism evidence="5 6">
    <name type="scientific">Xanthobacter tagetidis</name>
    <dbReference type="NCBI Taxonomy" id="60216"/>
    <lineage>
        <taxon>Bacteria</taxon>
        <taxon>Pseudomonadati</taxon>
        <taxon>Pseudomonadota</taxon>
        <taxon>Alphaproteobacteria</taxon>
        <taxon>Hyphomicrobiales</taxon>
        <taxon>Xanthobacteraceae</taxon>
        <taxon>Xanthobacter</taxon>
    </lineage>
</organism>
<feature type="domain" description="HTH gntR-type" evidence="4">
    <location>
        <begin position="1"/>
        <end position="35"/>
    </location>
</feature>
<dbReference type="Proteomes" id="UP000269692">
    <property type="component" value="Unassembled WGS sequence"/>
</dbReference>
<evidence type="ECO:0000259" key="4">
    <source>
        <dbReference type="PROSITE" id="PS50949"/>
    </source>
</evidence>
<dbReference type="PANTHER" id="PTHR44846">
    <property type="entry name" value="MANNOSYL-D-GLYCERATE TRANSPORT/METABOLISM SYSTEM REPRESSOR MNGR-RELATED"/>
    <property type="match status" value="1"/>
</dbReference>
<dbReference type="Gene3D" id="3.40.1410.10">
    <property type="entry name" value="Chorismate lyase-like"/>
    <property type="match status" value="1"/>
</dbReference>
<evidence type="ECO:0000256" key="1">
    <source>
        <dbReference type="ARBA" id="ARBA00023015"/>
    </source>
</evidence>
<dbReference type="PROSITE" id="PS50949">
    <property type="entry name" value="HTH_GNTR"/>
    <property type="match status" value="1"/>
</dbReference>
<evidence type="ECO:0000313" key="5">
    <source>
        <dbReference type="EMBL" id="RLP81261.1"/>
    </source>
</evidence>
<dbReference type="EMBL" id="RCTF01000002">
    <property type="protein sequence ID" value="RLP81261.1"/>
    <property type="molecule type" value="Genomic_DNA"/>
</dbReference>